<dbReference type="OrthoDB" id="433924at2759"/>
<evidence type="ECO:0000313" key="9">
    <source>
        <dbReference type="EMBL" id="EEB13805.1"/>
    </source>
</evidence>
<protein>
    <recommendedName>
        <fullName evidence="8">Chromo domain-containing protein</fullName>
    </recommendedName>
</protein>
<keyword evidence="4" id="KW-0677">Repeat</keyword>
<gene>
    <name evidence="10" type="primary">8235387</name>
    <name evidence="9" type="ORF">Phum_PHUM259320</name>
</gene>
<name>E0VK99_PEDHC</name>
<dbReference type="InterPro" id="IPR016197">
    <property type="entry name" value="Chromo-like_dom_sf"/>
</dbReference>
<dbReference type="CTD" id="8235387"/>
<keyword evidence="2" id="KW-1017">Isopeptide bond</keyword>
<evidence type="ECO:0000313" key="10">
    <source>
        <dbReference type="EnsemblMetazoa" id="PHUM259320-PA"/>
    </source>
</evidence>
<evidence type="ECO:0000256" key="2">
    <source>
        <dbReference type="ARBA" id="ARBA00022499"/>
    </source>
</evidence>
<dbReference type="SMART" id="SM00300">
    <property type="entry name" value="ChSh"/>
    <property type="match status" value="1"/>
</dbReference>
<dbReference type="SUPFAM" id="SSF54160">
    <property type="entry name" value="Chromo domain-like"/>
    <property type="match status" value="2"/>
</dbReference>
<dbReference type="Gene3D" id="2.40.50.40">
    <property type="match status" value="2"/>
</dbReference>
<dbReference type="STRING" id="121224.E0VK99"/>
<dbReference type="Pfam" id="PF01393">
    <property type="entry name" value="Chromo_shadow"/>
    <property type="match status" value="1"/>
</dbReference>
<dbReference type="PRINTS" id="PR00504">
    <property type="entry name" value="CHROMODOMAIN"/>
</dbReference>
<reference evidence="10" key="3">
    <citation type="submission" date="2021-02" db="UniProtKB">
        <authorList>
            <consortium name="EnsemblMetazoa"/>
        </authorList>
    </citation>
    <scope>IDENTIFICATION</scope>
    <source>
        <strain evidence="10">USDA</strain>
    </source>
</reference>
<evidence type="ECO:0000256" key="6">
    <source>
        <dbReference type="ARBA" id="ARBA00023242"/>
    </source>
</evidence>
<feature type="region of interest" description="Disordered" evidence="7">
    <location>
        <begin position="464"/>
        <end position="501"/>
    </location>
</feature>
<dbReference type="InterPro" id="IPR000953">
    <property type="entry name" value="Chromo/chromo_shadow_dom"/>
</dbReference>
<dbReference type="PANTHER" id="PTHR22812">
    <property type="entry name" value="CHROMOBOX PROTEIN"/>
    <property type="match status" value="1"/>
</dbReference>
<dbReference type="KEGG" id="phu:Phum_PHUM259320"/>
<dbReference type="eggNOG" id="KOG1911">
    <property type="taxonomic scope" value="Eukaryota"/>
</dbReference>
<reference evidence="9" key="1">
    <citation type="submission" date="2007-04" db="EMBL/GenBank/DDBJ databases">
        <title>Annotation of Pediculus humanus corporis strain USDA.</title>
        <authorList>
            <person name="Kirkness E."/>
            <person name="Hannick L."/>
            <person name="Hass B."/>
            <person name="Bruggner R."/>
            <person name="Lawson D."/>
            <person name="Bidwell S."/>
            <person name="Joardar V."/>
            <person name="Caler E."/>
            <person name="Walenz B."/>
            <person name="Inman J."/>
            <person name="Schobel S."/>
            <person name="Galinsky K."/>
            <person name="Amedeo P."/>
            <person name="Strausberg R."/>
        </authorList>
    </citation>
    <scope>NUCLEOTIDE SEQUENCE</scope>
    <source>
        <strain evidence="9">USDA</strain>
    </source>
</reference>
<organism>
    <name type="scientific">Pediculus humanus subsp. corporis</name>
    <name type="common">Body louse</name>
    <dbReference type="NCBI Taxonomy" id="121224"/>
    <lineage>
        <taxon>Eukaryota</taxon>
        <taxon>Metazoa</taxon>
        <taxon>Ecdysozoa</taxon>
        <taxon>Arthropoda</taxon>
        <taxon>Hexapoda</taxon>
        <taxon>Insecta</taxon>
        <taxon>Pterygota</taxon>
        <taxon>Neoptera</taxon>
        <taxon>Paraneoptera</taxon>
        <taxon>Psocodea</taxon>
        <taxon>Troctomorpha</taxon>
        <taxon>Phthiraptera</taxon>
        <taxon>Anoplura</taxon>
        <taxon>Pediculidae</taxon>
        <taxon>Pediculus</taxon>
    </lineage>
</organism>
<evidence type="ECO:0000259" key="8">
    <source>
        <dbReference type="PROSITE" id="PS50013"/>
    </source>
</evidence>
<dbReference type="Pfam" id="PF00385">
    <property type="entry name" value="Chromo"/>
    <property type="match status" value="1"/>
</dbReference>
<dbReference type="HOGENOM" id="CLU_479234_0_0_1"/>
<dbReference type="RefSeq" id="XP_002426543.1">
    <property type="nucleotide sequence ID" value="XM_002426498.1"/>
</dbReference>
<sequence>MNPETFYENLHVLKATKNENFYENLLAIVNFNLVEKFEHGSDRPCTKDDFNKSIENRDKQISFAYLIFTDLIRSGFFSDENFCLELELLVALFILCGENSEIKPWNTENTVKTCKLLLSEVLNLYKCSDVTDLVKKKYGHKLFKKILQTIRPKLLPDSWKFFPSTIVCYKWILHYIIQPELSYHLNSVLPTALLLVDDYINDNKIIGITCLSHIIKNLTLAELQYHNHGDVIYNALLPLIRLRDSEIIAKVLPTLVLITSKMEFCLDNKNLTDWSKFDCIYEIYLENMELESVLNMRNCYIQNLALLLKATTNELLRWCKRLLRIFNEYIEIAVKHDDDFVISCSLKNIEIFIEQTVAAKHLYGRKLSFILIKTLLNSTKGSSDEQKKNKENKDVTSGDGEEPEEEFSVEKVLDRRVRNGKVEYLLKWKGYSNDDNTWEPEENLDCPDLISEYEEIRKKKEIVKKNDHKRKSTHEDKKNVPTKRKHSEEDGKPRGFDRGIEPEKIIGATDSSGELMFLMKWKGIDEADLVPARQANVKCPQIVIAFYEERLTWHTSAHDEEDDTAGDVA</sequence>
<dbReference type="InterPro" id="IPR008251">
    <property type="entry name" value="Chromo_shadow_dom"/>
</dbReference>
<dbReference type="EMBL" id="AAZO01003002">
    <property type="status" value="NOT_ANNOTATED_CDS"/>
    <property type="molecule type" value="Genomic_DNA"/>
</dbReference>
<keyword evidence="11" id="KW-1185">Reference proteome</keyword>
<dbReference type="EnsemblMetazoa" id="PHUM259320-RA">
    <property type="protein sequence ID" value="PHUM259320-PA"/>
    <property type="gene ID" value="PHUM259320"/>
</dbReference>
<dbReference type="PROSITE" id="PS00598">
    <property type="entry name" value="CHROMO_1"/>
    <property type="match status" value="1"/>
</dbReference>
<evidence type="ECO:0000256" key="7">
    <source>
        <dbReference type="SAM" id="MobiDB-lite"/>
    </source>
</evidence>
<feature type="compositionally biased region" description="Basic and acidic residues" evidence="7">
    <location>
        <begin position="486"/>
        <end position="501"/>
    </location>
</feature>
<feature type="domain" description="Chromo" evidence="8">
    <location>
        <begin position="407"/>
        <end position="465"/>
    </location>
</feature>
<dbReference type="AlphaFoldDB" id="E0VK99"/>
<dbReference type="CDD" id="cd18631">
    <property type="entry name" value="CD_HP1_like"/>
    <property type="match status" value="1"/>
</dbReference>
<evidence type="ECO:0000313" key="11">
    <source>
        <dbReference type="Proteomes" id="UP000009046"/>
    </source>
</evidence>
<dbReference type="GeneID" id="8235387"/>
<dbReference type="SUPFAM" id="SSF48371">
    <property type="entry name" value="ARM repeat"/>
    <property type="match status" value="1"/>
</dbReference>
<accession>E0VK99</accession>
<dbReference type="EMBL" id="DS235241">
    <property type="protein sequence ID" value="EEB13805.1"/>
    <property type="molecule type" value="Genomic_DNA"/>
</dbReference>
<dbReference type="InterPro" id="IPR023779">
    <property type="entry name" value="Chromodomain_CS"/>
</dbReference>
<dbReference type="InterPro" id="IPR016024">
    <property type="entry name" value="ARM-type_fold"/>
</dbReference>
<evidence type="ECO:0000256" key="1">
    <source>
        <dbReference type="ARBA" id="ARBA00004123"/>
    </source>
</evidence>
<dbReference type="InterPro" id="IPR017984">
    <property type="entry name" value="Chromo_dom_subgr"/>
</dbReference>
<dbReference type="PROSITE" id="PS50013">
    <property type="entry name" value="CHROMO_2"/>
    <property type="match status" value="2"/>
</dbReference>
<feature type="region of interest" description="Disordered" evidence="7">
    <location>
        <begin position="380"/>
        <end position="409"/>
    </location>
</feature>
<dbReference type="SMART" id="SM00298">
    <property type="entry name" value="CHROMO"/>
    <property type="match status" value="2"/>
</dbReference>
<evidence type="ECO:0000256" key="4">
    <source>
        <dbReference type="ARBA" id="ARBA00022737"/>
    </source>
</evidence>
<dbReference type="GO" id="GO:0031507">
    <property type="term" value="P:heterochromatin formation"/>
    <property type="evidence" value="ECO:0007669"/>
    <property type="project" value="UniProtKB-ARBA"/>
</dbReference>
<dbReference type="InParanoid" id="E0VK99"/>
<comment type="subcellular location">
    <subcellularLocation>
        <location evidence="1">Nucleus</location>
    </subcellularLocation>
</comment>
<evidence type="ECO:0000256" key="5">
    <source>
        <dbReference type="ARBA" id="ARBA00022843"/>
    </source>
</evidence>
<evidence type="ECO:0000256" key="3">
    <source>
        <dbReference type="ARBA" id="ARBA00022553"/>
    </source>
</evidence>
<dbReference type="InterPro" id="IPR051219">
    <property type="entry name" value="Heterochromatin_chromo-domain"/>
</dbReference>
<dbReference type="Proteomes" id="UP000009046">
    <property type="component" value="Unassembled WGS sequence"/>
</dbReference>
<feature type="domain" description="Chromo" evidence="8">
    <location>
        <begin position="500"/>
        <end position="558"/>
    </location>
</feature>
<proteinExistence type="predicted"/>
<keyword evidence="6" id="KW-0539">Nucleus</keyword>
<dbReference type="FunFam" id="2.40.50.40:FF:000009">
    <property type="entry name" value="chromobox protein homolog 1"/>
    <property type="match status" value="1"/>
</dbReference>
<keyword evidence="3" id="KW-0597">Phosphoprotein</keyword>
<dbReference type="FunFam" id="2.40.50.40:FF:000007">
    <property type="entry name" value="Chromobox protein homolog 1"/>
    <property type="match status" value="1"/>
</dbReference>
<keyword evidence="5" id="KW-0832">Ubl conjugation</keyword>
<dbReference type="GO" id="GO:0005634">
    <property type="term" value="C:nucleus"/>
    <property type="evidence" value="ECO:0007669"/>
    <property type="project" value="UniProtKB-SubCell"/>
</dbReference>
<dbReference type="GO" id="GO:0003682">
    <property type="term" value="F:chromatin binding"/>
    <property type="evidence" value="ECO:0007669"/>
    <property type="project" value="UniProtKB-ARBA"/>
</dbReference>
<dbReference type="VEuPathDB" id="VectorBase:PHUM259320"/>
<feature type="compositionally biased region" description="Basic and acidic residues" evidence="7">
    <location>
        <begin position="382"/>
        <end position="396"/>
    </location>
</feature>
<dbReference type="InterPro" id="IPR023780">
    <property type="entry name" value="Chromo_domain"/>
</dbReference>
<reference evidence="9" key="2">
    <citation type="submission" date="2007-04" db="EMBL/GenBank/DDBJ databases">
        <title>The genome of the human body louse.</title>
        <authorList>
            <consortium name="The Human Body Louse Genome Consortium"/>
            <person name="Kirkness E."/>
            <person name="Walenz B."/>
            <person name="Hass B."/>
            <person name="Bruggner R."/>
            <person name="Strausberg R."/>
        </authorList>
    </citation>
    <scope>NUCLEOTIDE SEQUENCE</scope>
    <source>
        <strain evidence="9">USDA</strain>
    </source>
</reference>
<dbReference type="GO" id="GO:0000792">
    <property type="term" value="C:heterochromatin"/>
    <property type="evidence" value="ECO:0007669"/>
    <property type="project" value="UniProtKB-ARBA"/>
</dbReference>